<sequence>MRPYPTSRPASRLQYGYAGPAVRDWDFEMQQGAVESTDQPSHSGPPGWSAPRVGARPPHDYYGQWTGSDAGPAMQAAFRRPPPSWNSPWSSAGGHAPTHTLYGTTSRSQSRLTTDSIYDGWHVGASVAGDEHAFSTAERQGNEIEPDDSTLTNPGWLAGGRHVPATAEFDDLDVDDHGSQWESATPASEYHNPFQGLATYRDPTDWYHGSFSSESDHERYDQRPISMSSSEGRPASSFEVLEGRSAAATAGSPPGAQFLPRPWTAVNYTRLDYSTLPPLPDSPPLSAAAYSLGSPAGRTFSSFAALSLEATDTPEYSSYLGENDMQDVSFIPGERPPFVECAARSAQDTTRFQDLGHSREAPEHLSEAEDDVRVKFEPDSTPDLPPTASGPFSVVRGGAHPSDQIIAGQSSSPLAHTTYQGRGPTRSTRKNVVRDYTSDEDDEEDFVKEESPEWMPAASTSSGRPVKSPRTSRSVRRGSGGSGKSAPQSSYATAERISPITGMPVKAISKRSWPPKDAHKRKFACPIAGCDKTFGRPSARDTHLRSHSGQKR</sequence>
<keyword evidence="1" id="KW-0479">Metal-binding</keyword>
<dbReference type="Proteomes" id="UP000237144">
    <property type="component" value="Unassembled WGS sequence"/>
</dbReference>
<keyword evidence="5" id="KW-1185">Reference proteome</keyword>
<feature type="compositionally biased region" description="Polar residues" evidence="2">
    <location>
        <begin position="101"/>
        <end position="110"/>
    </location>
</feature>
<gene>
    <name evidence="4" type="ORF">BMF94_5988</name>
</gene>
<feature type="compositionally biased region" description="Basic and acidic residues" evidence="2">
    <location>
        <begin position="354"/>
        <end position="378"/>
    </location>
</feature>
<dbReference type="AlphaFoldDB" id="A0A2S5B2Z6"/>
<dbReference type="GO" id="GO:0008270">
    <property type="term" value="F:zinc ion binding"/>
    <property type="evidence" value="ECO:0007669"/>
    <property type="project" value="UniProtKB-KW"/>
</dbReference>
<evidence type="ECO:0000256" key="2">
    <source>
        <dbReference type="SAM" id="MobiDB-lite"/>
    </source>
</evidence>
<name>A0A2S5B2Z6_9BASI</name>
<dbReference type="SUPFAM" id="SSF57667">
    <property type="entry name" value="beta-beta-alpha zinc fingers"/>
    <property type="match status" value="1"/>
</dbReference>
<feature type="region of interest" description="Disordered" evidence="2">
    <location>
        <begin position="345"/>
        <end position="552"/>
    </location>
</feature>
<feature type="compositionally biased region" description="Polar residues" evidence="2">
    <location>
        <begin position="407"/>
        <end position="420"/>
    </location>
</feature>
<dbReference type="STRING" id="741276.A0A2S5B2Z6"/>
<dbReference type="OrthoDB" id="6077919at2759"/>
<feature type="compositionally biased region" description="Polar residues" evidence="2">
    <location>
        <begin position="33"/>
        <end position="42"/>
    </location>
</feature>
<feature type="compositionally biased region" description="Low complexity" evidence="2">
    <location>
        <begin position="245"/>
        <end position="256"/>
    </location>
</feature>
<feature type="domain" description="C2H2-type" evidence="3">
    <location>
        <begin position="523"/>
        <end position="552"/>
    </location>
</feature>
<keyword evidence="1" id="KW-0863">Zinc-finger</keyword>
<dbReference type="SMART" id="SM00355">
    <property type="entry name" value="ZnF_C2H2"/>
    <property type="match status" value="1"/>
</dbReference>
<proteinExistence type="predicted"/>
<dbReference type="EMBL" id="PJQD01000088">
    <property type="protein sequence ID" value="POY71061.1"/>
    <property type="molecule type" value="Genomic_DNA"/>
</dbReference>
<evidence type="ECO:0000313" key="4">
    <source>
        <dbReference type="EMBL" id="POY71061.1"/>
    </source>
</evidence>
<reference evidence="4 5" key="1">
    <citation type="journal article" date="2018" name="Front. Microbiol.">
        <title>Prospects for Fungal Bioremediation of Acidic Radioactive Waste Sites: Characterization and Genome Sequence of Rhodotorula taiwanensis MD1149.</title>
        <authorList>
            <person name="Tkavc R."/>
            <person name="Matrosova V.Y."/>
            <person name="Grichenko O.E."/>
            <person name="Gostincar C."/>
            <person name="Volpe R.P."/>
            <person name="Klimenkova P."/>
            <person name="Gaidamakova E.K."/>
            <person name="Zhou C.E."/>
            <person name="Stewart B.J."/>
            <person name="Lyman M.G."/>
            <person name="Malfatti S.A."/>
            <person name="Rubinfeld B."/>
            <person name="Courtot M."/>
            <person name="Singh J."/>
            <person name="Dalgard C.L."/>
            <person name="Hamilton T."/>
            <person name="Frey K.G."/>
            <person name="Gunde-Cimerman N."/>
            <person name="Dugan L."/>
            <person name="Daly M.J."/>
        </authorList>
    </citation>
    <scope>NUCLEOTIDE SEQUENCE [LARGE SCALE GENOMIC DNA]</scope>
    <source>
        <strain evidence="4 5">MD1149</strain>
    </source>
</reference>
<dbReference type="PROSITE" id="PS50157">
    <property type="entry name" value="ZINC_FINGER_C2H2_2"/>
    <property type="match status" value="1"/>
</dbReference>
<feature type="compositionally biased region" description="Acidic residues" evidence="2">
    <location>
        <begin position="438"/>
        <end position="447"/>
    </location>
</feature>
<evidence type="ECO:0000256" key="1">
    <source>
        <dbReference type="PROSITE-ProRule" id="PRU00042"/>
    </source>
</evidence>
<dbReference type="PROSITE" id="PS00028">
    <property type="entry name" value="ZINC_FINGER_C2H2_1"/>
    <property type="match status" value="1"/>
</dbReference>
<protein>
    <recommendedName>
        <fullName evidence="3">C2H2-type domain-containing protein</fullName>
    </recommendedName>
</protein>
<dbReference type="Gene3D" id="3.30.160.60">
    <property type="entry name" value="Classic Zinc Finger"/>
    <property type="match status" value="1"/>
</dbReference>
<organism evidence="4 5">
    <name type="scientific">Rhodotorula taiwanensis</name>
    <dbReference type="NCBI Taxonomy" id="741276"/>
    <lineage>
        <taxon>Eukaryota</taxon>
        <taxon>Fungi</taxon>
        <taxon>Dikarya</taxon>
        <taxon>Basidiomycota</taxon>
        <taxon>Pucciniomycotina</taxon>
        <taxon>Microbotryomycetes</taxon>
        <taxon>Sporidiobolales</taxon>
        <taxon>Sporidiobolaceae</taxon>
        <taxon>Rhodotorula</taxon>
    </lineage>
</organism>
<evidence type="ECO:0000313" key="5">
    <source>
        <dbReference type="Proteomes" id="UP000237144"/>
    </source>
</evidence>
<accession>A0A2S5B2Z6</accession>
<keyword evidence="1" id="KW-0862">Zinc</keyword>
<comment type="caution">
    <text evidence="4">The sequence shown here is derived from an EMBL/GenBank/DDBJ whole genome shotgun (WGS) entry which is preliminary data.</text>
</comment>
<dbReference type="InterPro" id="IPR036236">
    <property type="entry name" value="Znf_C2H2_sf"/>
</dbReference>
<dbReference type="InterPro" id="IPR013087">
    <property type="entry name" value="Znf_C2H2_type"/>
</dbReference>
<evidence type="ECO:0000259" key="3">
    <source>
        <dbReference type="PROSITE" id="PS50157"/>
    </source>
</evidence>
<feature type="region of interest" description="Disordered" evidence="2">
    <location>
        <begin position="132"/>
        <end position="259"/>
    </location>
</feature>
<feature type="region of interest" description="Disordered" evidence="2">
    <location>
        <begin position="26"/>
        <end position="110"/>
    </location>
</feature>